<reference evidence="1" key="1">
    <citation type="submission" date="2019-11" db="EMBL/GenBank/DDBJ databases">
        <authorList>
            <person name="Feng L."/>
        </authorList>
    </citation>
    <scope>NUCLEOTIDE SEQUENCE</scope>
    <source>
        <strain evidence="1">RgnavusLFYP19</strain>
    </source>
</reference>
<gene>
    <name evidence="1" type="ORF">RGLFYP19_02006</name>
</gene>
<sequence>MPMENEKKVYVLPEFDGGNVPVTEAAKIMKKDQQFIRQGMIQGILPIGTVFKKEGSKQYDYYISPKLFWEYTGYVYRTKESEK</sequence>
<name>A0A6N3E9J2_MEDGN</name>
<organism evidence="1">
    <name type="scientific">Mediterraneibacter gnavus</name>
    <name type="common">Ruminococcus gnavus</name>
    <dbReference type="NCBI Taxonomy" id="33038"/>
    <lineage>
        <taxon>Bacteria</taxon>
        <taxon>Bacillati</taxon>
        <taxon>Bacillota</taxon>
        <taxon>Clostridia</taxon>
        <taxon>Lachnospirales</taxon>
        <taxon>Lachnospiraceae</taxon>
        <taxon>Mediterraneibacter</taxon>
    </lineage>
</organism>
<accession>A0A6N3E9J2</accession>
<dbReference type="AlphaFoldDB" id="A0A6N3E9J2"/>
<protein>
    <submittedName>
        <fullName evidence="1">Uncharacterized protein</fullName>
    </submittedName>
</protein>
<evidence type="ECO:0000313" key="1">
    <source>
        <dbReference type="EMBL" id="VYU36239.1"/>
    </source>
</evidence>
<proteinExistence type="predicted"/>
<dbReference type="EMBL" id="CACRUK010000029">
    <property type="protein sequence ID" value="VYU36239.1"/>
    <property type="molecule type" value="Genomic_DNA"/>
</dbReference>